<dbReference type="GO" id="GO:0005634">
    <property type="term" value="C:nucleus"/>
    <property type="evidence" value="ECO:0007669"/>
    <property type="project" value="TreeGrafter"/>
</dbReference>
<sequence>GDLTELKRTEFKMNFNRLATFNSSKKDFGDNVSLLKLSLGGFAYDERNVVVKCEHCGKALSLENLTFDSNPSNAEYHASQCPMISVTADEEFGSESEDQPMVPSVSYLGANALQSFSNASEEQKVRPRPCERVFYGAIANVTEANTRANPTNSITETPSQADIPKASVSYYYKACSLGKSPSCAVFKPNVSRLITFPSHNPNWLSTPKHLAKAGFFCTEDPDHLQCFQCGLEIERKNNDADIVAVHDQHRPQCRLSRKRQANYLNAIQEAACGHHQAFHVNTTNFSEHPCRVASFFPMSCPQHLKTISNHLASQGVFWTGRENIVYCFCCKASWSQDPSDDPDAIHRHQQPNCPCLRNNVYDLVMDHYRFVCSYCECYIAVHNGIISREHTGTCPFLSSNIIPLSRNVYRGPLQALSINIRQDIHSTTIDISDLGQLGAILDLFQPQDAEEEGDFSLQDPVNVANHPDLSSFDGNIGCYVVAERIDVQNTVINNQTAQPVDDDQRIPNIPPGQNLQPSGILQRAQNNNVQPSMLLPPTIPVDRKTTSEQSQGLNIEPTGPRGLNQSADSARPNSNH</sequence>
<dbReference type="EMBL" id="JASAOG010000017">
    <property type="protein sequence ID" value="KAK0064324.1"/>
    <property type="molecule type" value="Genomic_DNA"/>
</dbReference>
<dbReference type="InterPro" id="IPR001370">
    <property type="entry name" value="BIR_rpt"/>
</dbReference>
<dbReference type="SUPFAM" id="SSF57924">
    <property type="entry name" value="Inhibitor of apoptosis (IAP) repeat"/>
    <property type="match status" value="3"/>
</dbReference>
<evidence type="ECO:0000313" key="2">
    <source>
        <dbReference type="EMBL" id="KAK0064324.1"/>
    </source>
</evidence>
<dbReference type="SMART" id="SM00238">
    <property type="entry name" value="BIR"/>
    <property type="match status" value="2"/>
</dbReference>
<reference evidence="2" key="2">
    <citation type="submission" date="2023-04" db="EMBL/GenBank/DDBJ databases">
        <authorList>
            <person name="Bu L."/>
            <person name="Lu L."/>
            <person name="Laidemitt M.R."/>
            <person name="Zhang S.M."/>
            <person name="Mutuku M."/>
            <person name="Mkoji G."/>
            <person name="Steinauer M."/>
            <person name="Loker E.S."/>
        </authorList>
    </citation>
    <scope>NUCLEOTIDE SEQUENCE</scope>
    <source>
        <strain evidence="2">KasaAsao</strain>
        <tissue evidence="2">Whole Snail</tissue>
    </source>
</reference>
<accession>A0AAD8FIF8</accession>
<organism evidence="2 3">
    <name type="scientific">Biomphalaria pfeifferi</name>
    <name type="common">Bloodfluke planorb</name>
    <name type="synonym">Freshwater snail</name>
    <dbReference type="NCBI Taxonomy" id="112525"/>
    <lineage>
        <taxon>Eukaryota</taxon>
        <taxon>Metazoa</taxon>
        <taxon>Spiralia</taxon>
        <taxon>Lophotrochozoa</taxon>
        <taxon>Mollusca</taxon>
        <taxon>Gastropoda</taxon>
        <taxon>Heterobranchia</taxon>
        <taxon>Euthyneura</taxon>
        <taxon>Panpulmonata</taxon>
        <taxon>Hygrophila</taxon>
        <taxon>Lymnaeoidea</taxon>
        <taxon>Planorbidae</taxon>
        <taxon>Biomphalaria</taxon>
    </lineage>
</organism>
<dbReference type="Pfam" id="PF00653">
    <property type="entry name" value="BIR"/>
    <property type="match status" value="2"/>
</dbReference>
<evidence type="ECO:0000256" key="1">
    <source>
        <dbReference type="SAM" id="MobiDB-lite"/>
    </source>
</evidence>
<keyword evidence="3" id="KW-1185">Reference proteome</keyword>
<proteinExistence type="predicted"/>
<dbReference type="GO" id="GO:0005737">
    <property type="term" value="C:cytoplasm"/>
    <property type="evidence" value="ECO:0007669"/>
    <property type="project" value="TreeGrafter"/>
</dbReference>
<dbReference type="PANTHER" id="PTHR10044">
    <property type="entry name" value="INHIBITOR OF APOPTOSIS"/>
    <property type="match status" value="1"/>
</dbReference>
<dbReference type="Proteomes" id="UP001233172">
    <property type="component" value="Unassembled WGS sequence"/>
</dbReference>
<feature type="compositionally biased region" description="Polar residues" evidence="1">
    <location>
        <begin position="511"/>
        <end position="531"/>
    </location>
</feature>
<feature type="compositionally biased region" description="Polar residues" evidence="1">
    <location>
        <begin position="563"/>
        <end position="576"/>
    </location>
</feature>
<comment type="caution">
    <text evidence="2">The sequence shown here is derived from an EMBL/GenBank/DDBJ whole genome shotgun (WGS) entry which is preliminary data.</text>
</comment>
<dbReference type="PANTHER" id="PTHR10044:SF139">
    <property type="entry name" value="DEATH-ASSOCIATED INHIBITOR OF APOPTOSIS 2"/>
    <property type="match status" value="1"/>
</dbReference>
<dbReference type="GO" id="GO:0051726">
    <property type="term" value="P:regulation of cell cycle"/>
    <property type="evidence" value="ECO:0007669"/>
    <property type="project" value="TreeGrafter"/>
</dbReference>
<reference evidence="2" key="1">
    <citation type="journal article" date="2023" name="PLoS Negl. Trop. Dis.">
        <title>A genome sequence for Biomphalaria pfeifferi, the major vector snail for the human-infecting parasite Schistosoma mansoni.</title>
        <authorList>
            <person name="Bu L."/>
            <person name="Lu L."/>
            <person name="Laidemitt M.R."/>
            <person name="Zhang S.M."/>
            <person name="Mutuku M."/>
            <person name="Mkoji G."/>
            <person name="Steinauer M."/>
            <person name="Loker E.S."/>
        </authorList>
    </citation>
    <scope>NUCLEOTIDE SEQUENCE</scope>
    <source>
        <strain evidence="2">KasaAsao</strain>
    </source>
</reference>
<evidence type="ECO:0000313" key="3">
    <source>
        <dbReference type="Proteomes" id="UP001233172"/>
    </source>
</evidence>
<dbReference type="Gene3D" id="1.10.1170.10">
    <property type="entry name" value="Inhibitor Of Apoptosis Protein (2mihbC-IAP-1), Chain A"/>
    <property type="match status" value="3"/>
</dbReference>
<dbReference type="InterPro" id="IPR050784">
    <property type="entry name" value="IAP"/>
</dbReference>
<dbReference type="PROSITE" id="PS50143">
    <property type="entry name" value="BIR_REPEAT_2"/>
    <property type="match status" value="3"/>
</dbReference>
<feature type="non-terminal residue" evidence="2">
    <location>
        <position position="576"/>
    </location>
</feature>
<dbReference type="AlphaFoldDB" id="A0AAD8FIF8"/>
<protein>
    <submittedName>
        <fullName evidence="2">Baculoviral IAP repeat-containing protein 3</fullName>
    </submittedName>
</protein>
<gene>
    <name evidence="2" type="ORF">Bpfe_005983</name>
</gene>
<name>A0AAD8FIF8_BIOPF</name>
<feature type="region of interest" description="Disordered" evidence="1">
    <location>
        <begin position="495"/>
        <end position="576"/>
    </location>
</feature>